<dbReference type="NCBIfam" id="NF004720">
    <property type="entry name" value="PRK06064.1"/>
    <property type="match status" value="1"/>
</dbReference>
<gene>
    <name evidence="3" type="ORF">A2870_02565</name>
</gene>
<evidence type="ECO:0008006" key="5">
    <source>
        <dbReference type="Google" id="ProtNLM"/>
    </source>
</evidence>
<dbReference type="STRING" id="1797711.A2870_02565"/>
<dbReference type="Pfam" id="PF22691">
    <property type="entry name" value="Thiolase_C_1"/>
    <property type="match status" value="1"/>
</dbReference>
<sequence length="378" mass="39157">MKVAVTGTGITKFGELWDKSFANLAEEAAGRAVVESTVEPQKIDAVFCANMLSGNLSGQNHLGALITSILNINSPAYTIEAACASGGVAANLAYQAILSGSIKNALIIGVEKMTDYSTAEVATGLMGAAAEDERDAALTFPGLYAIMANAHMEKYKTTKKHMAAVAVKNHRHGSLNENAQYQNLITIEKVLESAPVATPLNLFDCSPITDGAAAIILSAVEDSSKKVTIAASSVATDKVGLAKRKSITELLATKIASQNAYQMAGISEGDVDVAEVHDCFTIAEILAMEDLGFCKKGDGGKFVSSGITEIGAKKPTNTSGGLKACGHPVGATGIKQIIEITKQLKGEAGKRQVKGAKIGLTHNVGGSGATAAIHILRI</sequence>
<protein>
    <recommendedName>
        <fullName evidence="5">Acetyl-CoA acetyltransferase</fullName>
    </recommendedName>
</protein>
<dbReference type="Proteomes" id="UP000179102">
    <property type="component" value="Unassembled WGS sequence"/>
</dbReference>
<accession>A0A1F5G8J5</accession>
<evidence type="ECO:0000259" key="2">
    <source>
        <dbReference type="Pfam" id="PF22691"/>
    </source>
</evidence>
<evidence type="ECO:0000259" key="1">
    <source>
        <dbReference type="Pfam" id="PF00108"/>
    </source>
</evidence>
<evidence type="ECO:0000313" key="3">
    <source>
        <dbReference type="EMBL" id="OGD88190.1"/>
    </source>
</evidence>
<dbReference type="AlphaFoldDB" id="A0A1F5G8J5"/>
<evidence type="ECO:0000313" key="4">
    <source>
        <dbReference type="Proteomes" id="UP000179102"/>
    </source>
</evidence>
<dbReference type="PANTHER" id="PTHR42870:SF6">
    <property type="entry name" value="ACETYL-COA C-ACYLTRANSFERASE"/>
    <property type="match status" value="1"/>
</dbReference>
<dbReference type="Pfam" id="PF00108">
    <property type="entry name" value="Thiolase_N"/>
    <property type="match status" value="1"/>
</dbReference>
<dbReference type="InterPro" id="IPR002155">
    <property type="entry name" value="Thiolase"/>
</dbReference>
<name>A0A1F5G8J5_9BACT</name>
<dbReference type="EMBL" id="MFAZ01000002">
    <property type="protein sequence ID" value="OGD88190.1"/>
    <property type="molecule type" value="Genomic_DNA"/>
</dbReference>
<comment type="caution">
    <text evidence="3">The sequence shown here is derived from an EMBL/GenBank/DDBJ whole genome shotgun (WGS) entry which is preliminary data.</text>
</comment>
<dbReference type="InterPro" id="IPR016039">
    <property type="entry name" value="Thiolase-like"/>
</dbReference>
<proteinExistence type="predicted"/>
<dbReference type="GO" id="GO:0016747">
    <property type="term" value="F:acyltransferase activity, transferring groups other than amino-acyl groups"/>
    <property type="evidence" value="ECO:0007669"/>
    <property type="project" value="InterPro"/>
</dbReference>
<feature type="domain" description="Thiolase C-terminal" evidence="2">
    <location>
        <begin position="235"/>
        <end position="376"/>
    </location>
</feature>
<reference evidence="3 4" key="1">
    <citation type="journal article" date="2016" name="Nat. Commun.">
        <title>Thousands of microbial genomes shed light on interconnected biogeochemical processes in an aquifer system.</title>
        <authorList>
            <person name="Anantharaman K."/>
            <person name="Brown C.T."/>
            <person name="Hug L.A."/>
            <person name="Sharon I."/>
            <person name="Castelle C.J."/>
            <person name="Probst A.J."/>
            <person name="Thomas B.C."/>
            <person name="Singh A."/>
            <person name="Wilkins M.J."/>
            <person name="Karaoz U."/>
            <person name="Brodie E.L."/>
            <person name="Williams K.H."/>
            <person name="Hubbard S.S."/>
            <person name="Banfield J.F."/>
        </authorList>
    </citation>
    <scope>NUCLEOTIDE SEQUENCE [LARGE SCALE GENOMIC DNA]</scope>
</reference>
<dbReference type="PANTHER" id="PTHR42870">
    <property type="entry name" value="ACETYL-COA C-ACETYLTRANSFERASE"/>
    <property type="match status" value="1"/>
</dbReference>
<dbReference type="InterPro" id="IPR055140">
    <property type="entry name" value="Thiolase_C_2"/>
</dbReference>
<dbReference type="SUPFAM" id="SSF53901">
    <property type="entry name" value="Thiolase-like"/>
    <property type="match status" value="1"/>
</dbReference>
<feature type="domain" description="Thiolase N-terminal" evidence="1">
    <location>
        <begin position="3"/>
        <end position="218"/>
    </location>
</feature>
<dbReference type="InterPro" id="IPR020616">
    <property type="entry name" value="Thiolase_N"/>
</dbReference>
<organism evidence="3 4">
    <name type="scientific">Candidatus Curtissbacteria bacterium RIFCSPHIGHO2_01_FULL_41_11</name>
    <dbReference type="NCBI Taxonomy" id="1797711"/>
    <lineage>
        <taxon>Bacteria</taxon>
        <taxon>Candidatus Curtissiibacteriota</taxon>
    </lineage>
</organism>
<dbReference type="CDD" id="cd00829">
    <property type="entry name" value="SCP-x_thiolase"/>
    <property type="match status" value="1"/>
</dbReference>
<dbReference type="Gene3D" id="3.40.47.10">
    <property type="match status" value="1"/>
</dbReference>
<dbReference type="PIRSF" id="PIRSF000429">
    <property type="entry name" value="Ac-CoA_Ac_transf"/>
    <property type="match status" value="1"/>
</dbReference>